<gene>
    <name evidence="3" type="ORF">SAMN02787144_1002381</name>
</gene>
<dbReference type="Pfam" id="PF13400">
    <property type="entry name" value="Tad"/>
    <property type="match status" value="1"/>
</dbReference>
<dbReference type="Proteomes" id="UP000181909">
    <property type="component" value="Unassembled WGS sequence"/>
</dbReference>
<dbReference type="RefSeq" id="WP_072484031.1">
    <property type="nucleotide sequence ID" value="NZ_FPJO01000002.1"/>
</dbReference>
<evidence type="ECO:0000313" key="3">
    <source>
        <dbReference type="EMBL" id="SFX34785.1"/>
    </source>
</evidence>
<evidence type="ECO:0000313" key="4">
    <source>
        <dbReference type="Proteomes" id="UP000181909"/>
    </source>
</evidence>
<dbReference type="InterPro" id="IPR028087">
    <property type="entry name" value="Tad_N"/>
</dbReference>
<dbReference type="STRING" id="1893.SAMN02787144_1002381"/>
<protein>
    <submittedName>
        <fullName evidence="3">Putative Flp pilus-assembly TadE/G-like</fullName>
    </submittedName>
</protein>
<keyword evidence="1" id="KW-0472">Membrane</keyword>
<sequence>MTAKLRGEAGQAFPIYVVMVAGLLFLAFAFFTVGKASALRNGAQGAADAAALAAAQESRKLFEAPFLASLPESMLDMFLQAHPVLGCPAAHAMAAENDAKLTPPGCVATPGGERDKIRVDVKTLKPVGASVVPGMKRKFAKGHATAVIEWRCPRWRSVDYNDDTVQDMYFFSCRGGEMLAISPSSPPPWEQVSKILFDVHLVDS</sequence>
<accession>A0A1K1WBK4</accession>
<dbReference type="OrthoDB" id="4337756at2"/>
<evidence type="ECO:0000259" key="2">
    <source>
        <dbReference type="Pfam" id="PF13400"/>
    </source>
</evidence>
<dbReference type="AlphaFoldDB" id="A0A1K1WBK4"/>
<reference evidence="3 4" key="1">
    <citation type="submission" date="2016-11" db="EMBL/GenBank/DDBJ databases">
        <authorList>
            <person name="Jaros S."/>
            <person name="Januszkiewicz K."/>
            <person name="Wedrychowicz H."/>
        </authorList>
    </citation>
    <scope>NUCLEOTIDE SEQUENCE [LARGE SCALE GENOMIC DNA]</scope>
    <source>
        <strain evidence="3 4">OK807</strain>
    </source>
</reference>
<feature type="domain" description="Putative Flp pilus-assembly TadG-like N-terminal" evidence="2">
    <location>
        <begin position="10"/>
        <end position="56"/>
    </location>
</feature>
<name>A0A1K1WBK4_STRAR</name>
<keyword evidence="1" id="KW-1133">Transmembrane helix</keyword>
<evidence type="ECO:0000256" key="1">
    <source>
        <dbReference type="SAM" id="Phobius"/>
    </source>
</evidence>
<proteinExistence type="predicted"/>
<dbReference type="EMBL" id="FPJO01000002">
    <property type="protein sequence ID" value="SFX34785.1"/>
    <property type="molecule type" value="Genomic_DNA"/>
</dbReference>
<organism evidence="3 4">
    <name type="scientific">Streptomyces atratus</name>
    <dbReference type="NCBI Taxonomy" id="1893"/>
    <lineage>
        <taxon>Bacteria</taxon>
        <taxon>Bacillati</taxon>
        <taxon>Actinomycetota</taxon>
        <taxon>Actinomycetes</taxon>
        <taxon>Kitasatosporales</taxon>
        <taxon>Streptomycetaceae</taxon>
        <taxon>Streptomyces</taxon>
    </lineage>
</organism>
<feature type="transmembrane region" description="Helical" evidence="1">
    <location>
        <begin position="12"/>
        <end position="33"/>
    </location>
</feature>
<keyword evidence="1" id="KW-0812">Transmembrane</keyword>